<dbReference type="GO" id="GO:0006352">
    <property type="term" value="P:DNA-templated transcription initiation"/>
    <property type="evidence" value="ECO:0007669"/>
    <property type="project" value="InterPro"/>
</dbReference>
<dbReference type="NCBIfam" id="TIGR02937">
    <property type="entry name" value="sigma70-ECF"/>
    <property type="match status" value="1"/>
</dbReference>
<organism evidence="9 10">
    <name type="scientific">Plasticicumulans acidivorans</name>
    <dbReference type="NCBI Taxonomy" id="886464"/>
    <lineage>
        <taxon>Bacteria</taxon>
        <taxon>Pseudomonadati</taxon>
        <taxon>Pseudomonadota</taxon>
        <taxon>Gammaproteobacteria</taxon>
        <taxon>Candidatus Competibacteraceae</taxon>
        <taxon>Plasticicumulans</taxon>
    </lineage>
</organism>
<evidence type="ECO:0000256" key="4">
    <source>
        <dbReference type="ARBA" id="ARBA00023125"/>
    </source>
</evidence>
<dbReference type="Pfam" id="PF08281">
    <property type="entry name" value="Sigma70_r4_2"/>
    <property type="match status" value="1"/>
</dbReference>
<keyword evidence="4 6" id="KW-0238">DNA-binding</keyword>
<dbReference type="InterPro" id="IPR013324">
    <property type="entry name" value="RNA_pol_sigma_r3/r4-like"/>
</dbReference>
<dbReference type="InterPro" id="IPR036388">
    <property type="entry name" value="WH-like_DNA-bd_sf"/>
</dbReference>
<proteinExistence type="inferred from homology"/>
<dbReference type="EMBL" id="QGTJ01000001">
    <property type="protein sequence ID" value="PWV65522.1"/>
    <property type="molecule type" value="Genomic_DNA"/>
</dbReference>
<evidence type="ECO:0000313" key="9">
    <source>
        <dbReference type="EMBL" id="PWV65522.1"/>
    </source>
</evidence>
<dbReference type="GO" id="GO:0003677">
    <property type="term" value="F:DNA binding"/>
    <property type="evidence" value="ECO:0007669"/>
    <property type="project" value="UniProtKB-KW"/>
</dbReference>
<dbReference type="Gene3D" id="1.10.10.10">
    <property type="entry name" value="Winged helix-like DNA-binding domain superfamily/Winged helix DNA-binding domain"/>
    <property type="match status" value="1"/>
</dbReference>
<evidence type="ECO:0000256" key="5">
    <source>
        <dbReference type="ARBA" id="ARBA00023163"/>
    </source>
</evidence>
<sequence length="171" mass="19726">MRALAAGDQTALGRLAERHLNWALRFVERMVGERAHAEDLVQQAFMRVWQAAERWQPDARFRTWFYRVLHNLCLDHFRASGRMETEALDENLTDGTPNAEAHWLRAEQQADIREALQALAPRQRAAVVLRYYEELSQAEAAALLGISESALESLLTRARSRLRQRLLPTLH</sequence>
<dbReference type="InterPro" id="IPR013249">
    <property type="entry name" value="RNA_pol_sigma70_r4_t2"/>
</dbReference>
<dbReference type="CDD" id="cd06171">
    <property type="entry name" value="Sigma70_r4"/>
    <property type="match status" value="1"/>
</dbReference>
<name>A0A317MZ33_9GAMM</name>
<dbReference type="InterPro" id="IPR039425">
    <property type="entry name" value="RNA_pol_sigma-70-like"/>
</dbReference>
<evidence type="ECO:0000259" key="8">
    <source>
        <dbReference type="Pfam" id="PF08281"/>
    </source>
</evidence>
<reference evidence="9 10" key="1">
    <citation type="submission" date="2018-05" db="EMBL/GenBank/DDBJ databases">
        <title>Genomic Encyclopedia of Type Strains, Phase IV (KMG-IV): sequencing the most valuable type-strain genomes for metagenomic binning, comparative biology and taxonomic classification.</title>
        <authorList>
            <person name="Goeker M."/>
        </authorList>
    </citation>
    <scope>NUCLEOTIDE SEQUENCE [LARGE SCALE GENOMIC DNA]</scope>
    <source>
        <strain evidence="9 10">DSM 23606</strain>
    </source>
</reference>
<keyword evidence="3 6" id="KW-0731">Sigma factor</keyword>
<dbReference type="Gene3D" id="1.10.1740.10">
    <property type="match status" value="1"/>
</dbReference>
<keyword evidence="2 6" id="KW-0805">Transcription regulation</keyword>
<comment type="caution">
    <text evidence="9">The sequence shown here is derived from an EMBL/GenBank/DDBJ whole genome shotgun (WGS) entry which is preliminary data.</text>
</comment>
<dbReference type="GO" id="GO:0016987">
    <property type="term" value="F:sigma factor activity"/>
    <property type="evidence" value="ECO:0007669"/>
    <property type="project" value="UniProtKB-KW"/>
</dbReference>
<keyword evidence="5 6" id="KW-0804">Transcription</keyword>
<dbReference type="InterPro" id="IPR000838">
    <property type="entry name" value="RNA_pol_sigma70_ECF_CS"/>
</dbReference>
<evidence type="ECO:0000256" key="3">
    <source>
        <dbReference type="ARBA" id="ARBA00023082"/>
    </source>
</evidence>
<keyword evidence="10" id="KW-1185">Reference proteome</keyword>
<dbReference type="OrthoDB" id="9784272at2"/>
<dbReference type="AlphaFoldDB" id="A0A317MZ33"/>
<dbReference type="PANTHER" id="PTHR43133:SF8">
    <property type="entry name" value="RNA POLYMERASE SIGMA FACTOR HI_1459-RELATED"/>
    <property type="match status" value="1"/>
</dbReference>
<feature type="domain" description="RNA polymerase sigma-70 region 2" evidence="7">
    <location>
        <begin position="15"/>
        <end position="82"/>
    </location>
</feature>
<accession>A0A317MZ33</accession>
<comment type="similarity">
    <text evidence="1 6">Belongs to the sigma-70 factor family. ECF subfamily.</text>
</comment>
<dbReference type="SUPFAM" id="SSF88659">
    <property type="entry name" value="Sigma3 and sigma4 domains of RNA polymerase sigma factors"/>
    <property type="match status" value="1"/>
</dbReference>
<dbReference type="PANTHER" id="PTHR43133">
    <property type="entry name" value="RNA POLYMERASE ECF-TYPE SIGMA FACTO"/>
    <property type="match status" value="1"/>
</dbReference>
<dbReference type="RefSeq" id="WP_110016533.1">
    <property type="nucleotide sequence ID" value="NZ_QGTJ01000001.1"/>
</dbReference>
<feature type="domain" description="RNA polymerase sigma factor 70 region 4 type 2" evidence="8">
    <location>
        <begin position="111"/>
        <end position="162"/>
    </location>
</feature>
<dbReference type="Proteomes" id="UP000246569">
    <property type="component" value="Unassembled WGS sequence"/>
</dbReference>
<dbReference type="PROSITE" id="PS01063">
    <property type="entry name" value="SIGMA70_ECF"/>
    <property type="match status" value="1"/>
</dbReference>
<dbReference type="Pfam" id="PF04542">
    <property type="entry name" value="Sigma70_r2"/>
    <property type="match status" value="1"/>
</dbReference>
<dbReference type="InterPro" id="IPR013325">
    <property type="entry name" value="RNA_pol_sigma_r2"/>
</dbReference>
<evidence type="ECO:0000259" key="7">
    <source>
        <dbReference type="Pfam" id="PF04542"/>
    </source>
</evidence>
<dbReference type="SUPFAM" id="SSF88946">
    <property type="entry name" value="Sigma2 domain of RNA polymerase sigma factors"/>
    <property type="match status" value="1"/>
</dbReference>
<evidence type="ECO:0000256" key="1">
    <source>
        <dbReference type="ARBA" id="ARBA00010641"/>
    </source>
</evidence>
<evidence type="ECO:0000313" key="10">
    <source>
        <dbReference type="Proteomes" id="UP000246569"/>
    </source>
</evidence>
<evidence type="ECO:0000256" key="6">
    <source>
        <dbReference type="RuleBase" id="RU000716"/>
    </source>
</evidence>
<gene>
    <name evidence="9" type="ORF">C7443_1015</name>
</gene>
<dbReference type="InterPro" id="IPR007627">
    <property type="entry name" value="RNA_pol_sigma70_r2"/>
</dbReference>
<protein>
    <recommendedName>
        <fullName evidence="6">RNA polymerase sigma factor</fullName>
    </recommendedName>
</protein>
<evidence type="ECO:0000256" key="2">
    <source>
        <dbReference type="ARBA" id="ARBA00023015"/>
    </source>
</evidence>
<dbReference type="InterPro" id="IPR014284">
    <property type="entry name" value="RNA_pol_sigma-70_dom"/>
</dbReference>